<evidence type="ECO:0000259" key="7">
    <source>
        <dbReference type="Pfam" id="PF02852"/>
    </source>
</evidence>
<dbReference type="Gene3D" id="3.30.390.30">
    <property type="match status" value="1"/>
</dbReference>
<dbReference type="PANTHER" id="PTHR22912:SF151">
    <property type="entry name" value="DIHYDROLIPOYL DEHYDROGENASE, MITOCHONDRIAL"/>
    <property type="match status" value="1"/>
</dbReference>
<dbReference type="InterPro" id="IPR036188">
    <property type="entry name" value="FAD/NAD-bd_sf"/>
</dbReference>
<dbReference type="Proteomes" id="UP000717328">
    <property type="component" value="Unassembled WGS sequence"/>
</dbReference>
<dbReference type="Gene3D" id="3.50.50.60">
    <property type="entry name" value="FAD/NAD(P)-binding domain"/>
    <property type="match status" value="2"/>
</dbReference>
<dbReference type="InterPro" id="IPR016156">
    <property type="entry name" value="FAD/NAD-linked_Rdtase_dimer_sf"/>
</dbReference>
<comment type="similarity">
    <text evidence="2">Belongs to the class-I pyridine nucleotide-disulfide oxidoreductase family.</text>
</comment>
<evidence type="ECO:0000313" key="10">
    <source>
        <dbReference type="Proteomes" id="UP000717328"/>
    </source>
</evidence>
<sequence length="418" mass="44899">MLNNSHIYHQTLHDLKKRGIDVASVTLNLDNMLVAKDKAVSGPRKSIEHLFKQNKVDYIRGAASFVSPTKVTVELLDGGKSELESNNFVVATGSEVTPFPGGGVQIDEQQIVSSTGALSLQTVPEKLVVIGGGVIGLELGSVWSRLGAEVTVVEFLGGIGGAGIDEEIACVIRLDHSFASGKFKLHTKIIFAEKHNGKVLLHAQSAKGDKDETLEADVVLVAIGRRPYVEGLNLAAAGIELDTKGRIIIDHQFNTSNKNIKCIGDVTFGTMLAHKAEEEGIAAVEYIKTGHGHVNYNAIPSVIYTHPEVSWVGKTEQELKVEGVQYNVGKFNFSANSRAKTNLDYEGFVKIIAEKETDKVLGVHIIGPNAGEMIGEAVLAIEYGASAEDIARTSHAHPTLSEAFKEAAMAAYSKPIHM</sequence>
<dbReference type="InterPro" id="IPR004099">
    <property type="entry name" value="Pyr_nucl-diS_OxRdtase_dimer"/>
</dbReference>
<comment type="caution">
    <text evidence="9">The sequence shown here is derived from an EMBL/GenBank/DDBJ whole genome shotgun (WGS) entry which is preliminary data.</text>
</comment>
<feature type="domain" description="FAD/NAD(P)-binding" evidence="8">
    <location>
        <begin position="24"/>
        <end position="280"/>
    </location>
</feature>
<evidence type="ECO:0000256" key="2">
    <source>
        <dbReference type="ARBA" id="ARBA00007532"/>
    </source>
</evidence>
<keyword evidence="5" id="KW-0560">Oxidoreductase</keyword>
<comment type="cofactor">
    <cofactor evidence="1">
        <name>FAD</name>
        <dbReference type="ChEBI" id="CHEBI:57692"/>
    </cofactor>
</comment>
<dbReference type="GO" id="GO:0045252">
    <property type="term" value="C:oxoglutarate dehydrogenase complex"/>
    <property type="evidence" value="ECO:0007669"/>
    <property type="project" value="TreeGrafter"/>
</dbReference>
<keyword evidence="4" id="KW-0274">FAD</keyword>
<dbReference type="GO" id="GO:0004148">
    <property type="term" value="F:dihydrolipoyl dehydrogenase (NADH) activity"/>
    <property type="evidence" value="ECO:0007669"/>
    <property type="project" value="TreeGrafter"/>
</dbReference>
<accession>A0A9P7GN86</accession>
<evidence type="ECO:0000256" key="5">
    <source>
        <dbReference type="ARBA" id="ARBA00023002"/>
    </source>
</evidence>
<name>A0A9P7GN86_9AGAR</name>
<organism evidence="9 10">
    <name type="scientific">Sphagnurus paluster</name>
    <dbReference type="NCBI Taxonomy" id="117069"/>
    <lineage>
        <taxon>Eukaryota</taxon>
        <taxon>Fungi</taxon>
        <taxon>Dikarya</taxon>
        <taxon>Basidiomycota</taxon>
        <taxon>Agaricomycotina</taxon>
        <taxon>Agaricomycetes</taxon>
        <taxon>Agaricomycetidae</taxon>
        <taxon>Agaricales</taxon>
        <taxon>Tricholomatineae</taxon>
        <taxon>Lyophyllaceae</taxon>
        <taxon>Sphagnurus</taxon>
    </lineage>
</organism>
<evidence type="ECO:0000256" key="4">
    <source>
        <dbReference type="ARBA" id="ARBA00022827"/>
    </source>
</evidence>
<dbReference type="Pfam" id="PF02852">
    <property type="entry name" value="Pyr_redox_dim"/>
    <property type="match status" value="1"/>
</dbReference>
<evidence type="ECO:0000256" key="6">
    <source>
        <dbReference type="ARBA" id="ARBA00023027"/>
    </source>
</evidence>
<dbReference type="Pfam" id="PF07992">
    <property type="entry name" value="Pyr_redox_2"/>
    <property type="match status" value="1"/>
</dbReference>
<evidence type="ECO:0000259" key="8">
    <source>
        <dbReference type="Pfam" id="PF07992"/>
    </source>
</evidence>
<dbReference type="PRINTS" id="PR00411">
    <property type="entry name" value="PNDRDTASEI"/>
</dbReference>
<dbReference type="AlphaFoldDB" id="A0A9P7GN86"/>
<dbReference type="SUPFAM" id="SSF55424">
    <property type="entry name" value="FAD/NAD-linked reductases, dimerisation (C-terminal) domain"/>
    <property type="match status" value="1"/>
</dbReference>
<protein>
    <recommendedName>
        <fullName evidence="11">Dihydrolipoyl dehydrogenase</fullName>
    </recommendedName>
</protein>
<evidence type="ECO:0000313" key="9">
    <source>
        <dbReference type="EMBL" id="KAG5653213.1"/>
    </source>
</evidence>
<keyword evidence="6" id="KW-0520">NAD</keyword>
<evidence type="ECO:0008006" key="11">
    <source>
        <dbReference type="Google" id="ProtNLM"/>
    </source>
</evidence>
<reference evidence="9" key="1">
    <citation type="submission" date="2021-02" db="EMBL/GenBank/DDBJ databases">
        <authorList>
            <person name="Nieuwenhuis M."/>
            <person name="Van De Peppel L.J.J."/>
        </authorList>
    </citation>
    <scope>NUCLEOTIDE SEQUENCE</scope>
    <source>
        <strain evidence="9">D49</strain>
    </source>
</reference>
<dbReference type="GO" id="GO:0005739">
    <property type="term" value="C:mitochondrion"/>
    <property type="evidence" value="ECO:0007669"/>
    <property type="project" value="TreeGrafter"/>
</dbReference>
<keyword evidence="10" id="KW-1185">Reference proteome</keyword>
<keyword evidence="3" id="KW-0285">Flavoprotein</keyword>
<dbReference type="FunFam" id="3.30.390.30:FF:000001">
    <property type="entry name" value="Dihydrolipoyl dehydrogenase"/>
    <property type="match status" value="1"/>
</dbReference>
<gene>
    <name evidence="9" type="ORF">H0H81_001690</name>
</gene>
<dbReference type="PRINTS" id="PR00368">
    <property type="entry name" value="FADPNR"/>
</dbReference>
<proteinExistence type="inferred from homology"/>
<dbReference type="EMBL" id="JABCKI010000066">
    <property type="protein sequence ID" value="KAG5653213.1"/>
    <property type="molecule type" value="Genomic_DNA"/>
</dbReference>
<feature type="domain" description="Pyridine nucleotide-disulphide oxidoreductase dimerisation" evidence="7">
    <location>
        <begin position="299"/>
        <end position="408"/>
    </location>
</feature>
<dbReference type="GO" id="GO:0050660">
    <property type="term" value="F:flavin adenine dinucleotide binding"/>
    <property type="evidence" value="ECO:0007669"/>
    <property type="project" value="TreeGrafter"/>
</dbReference>
<dbReference type="PANTHER" id="PTHR22912">
    <property type="entry name" value="DISULFIDE OXIDOREDUCTASE"/>
    <property type="match status" value="1"/>
</dbReference>
<evidence type="ECO:0000256" key="1">
    <source>
        <dbReference type="ARBA" id="ARBA00001974"/>
    </source>
</evidence>
<dbReference type="InterPro" id="IPR023753">
    <property type="entry name" value="FAD/NAD-binding_dom"/>
</dbReference>
<dbReference type="InterPro" id="IPR050151">
    <property type="entry name" value="Class-I_Pyr_Nuc-Dis_Oxidored"/>
</dbReference>
<dbReference type="OrthoDB" id="361797at2759"/>
<dbReference type="SUPFAM" id="SSF51905">
    <property type="entry name" value="FAD/NAD(P)-binding domain"/>
    <property type="match status" value="1"/>
</dbReference>
<dbReference type="GO" id="GO:0006103">
    <property type="term" value="P:2-oxoglutarate metabolic process"/>
    <property type="evidence" value="ECO:0007669"/>
    <property type="project" value="TreeGrafter"/>
</dbReference>
<reference evidence="9" key="2">
    <citation type="submission" date="2021-10" db="EMBL/GenBank/DDBJ databases">
        <title>Phylogenomics reveals ancestral predisposition of the termite-cultivated fungus Termitomyces towards a domesticated lifestyle.</title>
        <authorList>
            <person name="Auxier B."/>
            <person name="Grum-Grzhimaylo A."/>
            <person name="Cardenas M.E."/>
            <person name="Lodge J.D."/>
            <person name="Laessoe T."/>
            <person name="Pedersen O."/>
            <person name="Smith M.E."/>
            <person name="Kuyper T.W."/>
            <person name="Franco-Molano E.A."/>
            <person name="Baroni T.J."/>
            <person name="Aanen D.K."/>
        </authorList>
    </citation>
    <scope>NUCLEOTIDE SEQUENCE</scope>
    <source>
        <strain evidence="9">D49</strain>
    </source>
</reference>
<evidence type="ECO:0000256" key="3">
    <source>
        <dbReference type="ARBA" id="ARBA00022630"/>
    </source>
</evidence>